<evidence type="ECO:0000313" key="2">
    <source>
        <dbReference type="Ensembl" id="ENSNNAP00000009229.1"/>
    </source>
</evidence>
<keyword evidence="3" id="KW-1185">Reference proteome</keyword>
<proteinExistence type="predicted"/>
<evidence type="ECO:0000313" key="3">
    <source>
        <dbReference type="Proteomes" id="UP000694559"/>
    </source>
</evidence>
<dbReference type="OMA" id="RRCSMVT"/>
<name>A0A8C6X5D3_NAJNA</name>
<feature type="chain" id="PRO_5034640508" description="Secreted protein" evidence="1">
    <location>
        <begin position="38"/>
        <end position="116"/>
    </location>
</feature>
<reference evidence="2" key="1">
    <citation type="submission" date="2025-08" db="UniProtKB">
        <authorList>
            <consortium name="Ensembl"/>
        </authorList>
    </citation>
    <scope>IDENTIFICATION</scope>
</reference>
<sequence length="116" mass="13250">MWLLFRRGSPRALMTLPKAKRLALIWMLSFSLSPVHPDFTTRSEPARSTKQLLLCLCAMVTVKTVWERLDLLLRWVLPVCLAVLPISSRLRTSSRPSTSVSFTPCSTKREATLLMY</sequence>
<organism evidence="2 3">
    <name type="scientific">Naja naja</name>
    <name type="common">Indian cobra</name>
    <dbReference type="NCBI Taxonomy" id="35670"/>
    <lineage>
        <taxon>Eukaryota</taxon>
        <taxon>Metazoa</taxon>
        <taxon>Chordata</taxon>
        <taxon>Craniata</taxon>
        <taxon>Vertebrata</taxon>
        <taxon>Euteleostomi</taxon>
        <taxon>Lepidosauria</taxon>
        <taxon>Squamata</taxon>
        <taxon>Bifurcata</taxon>
        <taxon>Unidentata</taxon>
        <taxon>Episquamata</taxon>
        <taxon>Toxicofera</taxon>
        <taxon>Serpentes</taxon>
        <taxon>Colubroidea</taxon>
        <taxon>Elapidae</taxon>
        <taxon>Elapinae</taxon>
        <taxon>Naja</taxon>
    </lineage>
</organism>
<dbReference type="OrthoDB" id="8747266at2759"/>
<accession>A0A8C6X5D3</accession>
<dbReference type="Ensembl" id="ENSNNAT00000009682.1">
    <property type="protein sequence ID" value="ENSNNAP00000009229.1"/>
    <property type="gene ID" value="ENSNNAG00000006193.1"/>
</dbReference>
<evidence type="ECO:0000256" key="1">
    <source>
        <dbReference type="SAM" id="SignalP"/>
    </source>
</evidence>
<keyword evidence="1" id="KW-0732">Signal</keyword>
<dbReference type="GeneTree" id="ENSGT00960000188661"/>
<evidence type="ECO:0008006" key="4">
    <source>
        <dbReference type="Google" id="ProtNLM"/>
    </source>
</evidence>
<protein>
    <recommendedName>
        <fullName evidence="4">Secreted protein</fullName>
    </recommendedName>
</protein>
<reference evidence="2" key="2">
    <citation type="submission" date="2025-09" db="UniProtKB">
        <authorList>
            <consortium name="Ensembl"/>
        </authorList>
    </citation>
    <scope>IDENTIFICATION</scope>
</reference>
<feature type="signal peptide" evidence="1">
    <location>
        <begin position="1"/>
        <end position="37"/>
    </location>
</feature>
<dbReference type="Proteomes" id="UP000694559">
    <property type="component" value="Unplaced"/>
</dbReference>
<dbReference type="AlphaFoldDB" id="A0A8C6X5D3"/>